<evidence type="ECO:0000313" key="1">
    <source>
        <dbReference type="EMBL" id="ETR71258.1"/>
    </source>
</evidence>
<evidence type="ECO:0000313" key="2">
    <source>
        <dbReference type="Proteomes" id="UP000189670"/>
    </source>
</evidence>
<sequence>MMKGFVDLIFSYKNKYYIVDWKSNYLGPELKYYNQTSMKHAILEHYYILQYYIYTIALHRYLGYRVASYSYETHFGGVYYIFAGAG</sequence>
<dbReference type="InterPro" id="IPR011335">
    <property type="entry name" value="Restrct_endonuc-II-like"/>
</dbReference>
<dbReference type="AlphaFoldDB" id="A0A1V1P8Y8"/>
<reference evidence="2" key="1">
    <citation type="submission" date="2012-11" db="EMBL/GenBank/DDBJ databases">
        <authorList>
            <person name="Lucero-Rivera Y.E."/>
            <person name="Tovar-Ramirez D."/>
        </authorList>
    </citation>
    <scope>NUCLEOTIDE SEQUENCE [LARGE SCALE GENOMIC DNA]</scope>
    <source>
        <strain evidence="2">Araruama</strain>
    </source>
</reference>
<dbReference type="EMBL" id="ATBP01000296">
    <property type="protein sequence ID" value="ETR71258.1"/>
    <property type="molecule type" value="Genomic_DNA"/>
</dbReference>
<evidence type="ECO:0008006" key="3">
    <source>
        <dbReference type="Google" id="ProtNLM"/>
    </source>
</evidence>
<accession>A0A1V1P8Y8</accession>
<protein>
    <recommendedName>
        <fullName evidence="3">PD-(D/E)XK endonuclease-like domain-containing protein</fullName>
    </recommendedName>
</protein>
<dbReference type="InterPro" id="IPR011604">
    <property type="entry name" value="PDDEXK-like_dom_sf"/>
</dbReference>
<proteinExistence type="predicted"/>
<comment type="caution">
    <text evidence="1">The sequence shown here is derived from an EMBL/GenBank/DDBJ whole genome shotgun (WGS) entry which is preliminary data.</text>
</comment>
<dbReference type="Proteomes" id="UP000189670">
    <property type="component" value="Unassembled WGS sequence"/>
</dbReference>
<dbReference type="CDD" id="cd22352">
    <property type="entry name" value="RecB_C-like"/>
    <property type="match status" value="1"/>
</dbReference>
<gene>
    <name evidence="1" type="ORF">OMM_08241</name>
</gene>
<organism evidence="1 2">
    <name type="scientific">Candidatus Magnetoglobus multicellularis str. Araruama</name>
    <dbReference type="NCBI Taxonomy" id="890399"/>
    <lineage>
        <taxon>Bacteria</taxon>
        <taxon>Pseudomonadati</taxon>
        <taxon>Thermodesulfobacteriota</taxon>
        <taxon>Desulfobacteria</taxon>
        <taxon>Desulfobacterales</taxon>
        <taxon>Desulfobacteraceae</taxon>
        <taxon>Candidatus Magnetoglobus</taxon>
    </lineage>
</organism>
<name>A0A1V1P8Y8_9BACT</name>
<dbReference type="SUPFAM" id="SSF52980">
    <property type="entry name" value="Restriction endonuclease-like"/>
    <property type="match status" value="1"/>
</dbReference>
<dbReference type="Gene3D" id="3.90.320.10">
    <property type="match status" value="1"/>
</dbReference>